<sequence length="231" mass="26669">NKLNIKEAIDYVAASWDEVDESTMANCWMKTGILLLISNDDIELAQNMYLESIKYKEGKIYELVVDLTEDTVVQEIDIYREVNQIYIPTEETLNNTQIVKTILAEQLEYGQGDPDDSNKELPKSTISKGISELKTFILFAKQQMCDDFFFNNNDLKVFRKYLLLMKRKITESLNQKPITEFFKTADQSMTINDNNVFNEPAFFNSGNVFSDNNNFFGGNKFSDTNNFSIIK</sequence>
<accession>A0A9N9ARI5</accession>
<dbReference type="EMBL" id="CAJVPY010001885">
    <property type="protein sequence ID" value="CAG8540440.1"/>
    <property type="molecule type" value="Genomic_DNA"/>
</dbReference>
<gene>
    <name evidence="1" type="ORF">DERYTH_LOCUS4777</name>
</gene>
<dbReference type="Proteomes" id="UP000789405">
    <property type="component" value="Unassembled WGS sequence"/>
</dbReference>
<organism evidence="1 2">
    <name type="scientific">Dentiscutata erythropus</name>
    <dbReference type="NCBI Taxonomy" id="1348616"/>
    <lineage>
        <taxon>Eukaryota</taxon>
        <taxon>Fungi</taxon>
        <taxon>Fungi incertae sedis</taxon>
        <taxon>Mucoromycota</taxon>
        <taxon>Glomeromycotina</taxon>
        <taxon>Glomeromycetes</taxon>
        <taxon>Diversisporales</taxon>
        <taxon>Gigasporaceae</taxon>
        <taxon>Dentiscutata</taxon>
    </lineage>
</organism>
<dbReference type="OrthoDB" id="2420837at2759"/>
<proteinExistence type="predicted"/>
<protein>
    <submittedName>
        <fullName evidence="1">18164_t:CDS:1</fullName>
    </submittedName>
</protein>
<keyword evidence="2" id="KW-1185">Reference proteome</keyword>
<evidence type="ECO:0000313" key="2">
    <source>
        <dbReference type="Proteomes" id="UP000789405"/>
    </source>
</evidence>
<dbReference type="AlphaFoldDB" id="A0A9N9ARI5"/>
<feature type="non-terminal residue" evidence="1">
    <location>
        <position position="231"/>
    </location>
</feature>
<evidence type="ECO:0000313" key="1">
    <source>
        <dbReference type="EMBL" id="CAG8540440.1"/>
    </source>
</evidence>
<name>A0A9N9ARI5_9GLOM</name>
<comment type="caution">
    <text evidence="1">The sequence shown here is derived from an EMBL/GenBank/DDBJ whole genome shotgun (WGS) entry which is preliminary data.</text>
</comment>
<reference evidence="1" key="1">
    <citation type="submission" date="2021-06" db="EMBL/GenBank/DDBJ databases">
        <authorList>
            <person name="Kallberg Y."/>
            <person name="Tangrot J."/>
            <person name="Rosling A."/>
        </authorList>
    </citation>
    <scope>NUCLEOTIDE SEQUENCE</scope>
    <source>
        <strain evidence="1">MA453B</strain>
    </source>
</reference>